<dbReference type="HOGENOM" id="CLU_1129193_0_0_1"/>
<dbReference type="AlphaFoldDB" id="A0A067PK97"/>
<dbReference type="InParanoid" id="A0A067PK97"/>
<reference evidence="3" key="1">
    <citation type="journal article" date="2014" name="Proc. Natl. Acad. Sci. U.S.A.">
        <title>Extensive sampling of basidiomycete genomes demonstrates inadequacy of the white-rot/brown-rot paradigm for wood decay fungi.</title>
        <authorList>
            <person name="Riley R."/>
            <person name="Salamov A.A."/>
            <person name="Brown D.W."/>
            <person name="Nagy L.G."/>
            <person name="Floudas D."/>
            <person name="Held B.W."/>
            <person name="Levasseur A."/>
            <person name="Lombard V."/>
            <person name="Morin E."/>
            <person name="Otillar R."/>
            <person name="Lindquist E.A."/>
            <person name="Sun H."/>
            <person name="LaButti K.M."/>
            <person name="Schmutz J."/>
            <person name="Jabbour D."/>
            <person name="Luo H."/>
            <person name="Baker S.E."/>
            <person name="Pisabarro A.G."/>
            <person name="Walton J.D."/>
            <person name="Blanchette R.A."/>
            <person name="Henrissat B."/>
            <person name="Martin F."/>
            <person name="Cullen D."/>
            <person name="Hibbett D.S."/>
            <person name="Grigoriev I.V."/>
        </authorList>
    </citation>
    <scope>NUCLEOTIDE SEQUENCE [LARGE SCALE GENOMIC DNA]</scope>
    <source>
        <strain evidence="3">MUCL 33604</strain>
    </source>
</reference>
<dbReference type="EMBL" id="KL197726">
    <property type="protein sequence ID" value="KDQ55239.1"/>
    <property type="molecule type" value="Genomic_DNA"/>
</dbReference>
<proteinExistence type="predicted"/>
<feature type="region of interest" description="Disordered" evidence="1">
    <location>
        <begin position="1"/>
        <end position="28"/>
    </location>
</feature>
<evidence type="ECO:0000256" key="1">
    <source>
        <dbReference type="SAM" id="MobiDB-lite"/>
    </source>
</evidence>
<sequence length="246" mass="28186">MMPSKTLKKQVASPDSGRENERKALKKHQKRVKVTIKEDTPKSLHAIENANIYHQLRREHENDNSIQPIRSILVSLEWLTHCGDCNSSRKRAVLNSAQAECCHQEDSSYLQNLSFQKHAHQHHIAATKFSPMAVEEWSLTLDYLLDCHTLKSIIAVMCMNNSAAPFKDDNPVWMKIELVIEMLLDIFADPLHFDVVKWIGVGTIVPSSEDIFKEYDLDREAETWMLSEIFLNQSQISQVSLSSTVE</sequence>
<gene>
    <name evidence="2" type="ORF">JAAARDRAFT_692916</name>
</gene>
<protein>
    <submittedName>
        <fullName evidence="2">Uncharacterized protein</fullName>
    </submittedName>
</protein>
<keyword evidence="3" id="KW-1185">Reference proteome</keyword>
<name>A0A067PK97_9AGAM</name>
<accession>A0A067PK97</accession>
<dbReference type="Proteomes" id="UP000027265">
    <property type="component" value="Unassembled WGS sequence"/>
</dbReference>
<evidence type="ECO:0000313" key="3">
    <source>
        <dbReference type="Proteomes" id="UP000027265"/>
    </source>
</evidence>
<evidence type="ECO:0000313" key="2">
    <source>
        <dbReference type="EMBL" id="KDQ55239.1"/>
    </source>
</evidence>
<organism evidence="2 3">
    <name type="scientific">Jaapia argillacea MUCL 33604</name>
    <dbReference type="NCBI Taxonomy" id="933084"/>
    <lineage>
        <taxon>Eukaryota</taxon>
        <taxon>Fungi</taxon>
        <taxon>Dikarya</taxon>
        <taxon>Basidiomycota</taxon>
        <taxon>Agaricomycotina</taxon>
        <taxon>Agaricomycetes</taxon>
        <taxon>Agaricomycetidae</taxon>
        <taxon>Jaapiales</taxon>
        <taxon>Jaapiaceae</taxon>
        <taxon>Jaapia</taxon>
    </lineage>
</organism>